<accession>A0A6J5L6J5</accession>
<protein>
    <recommendedName>
        <fullName evidence="3">DUF1376 domain-containing protein</fullName>
    </recommendedName>
</protein>
<dbReference type="InterPro" id="IPR010781">
    <property type="entry name" value="DUF1376"/>
</dbReference>
<evidence type="ECO:0000313" key="2">
    <source>
        <dbReference type="EMBL" id="CAB4127519.1"/>
    </source>
</evidence>
<evidence type="ECO:0000256" key="1">
    <source>
        <dbReference type="SAM" id="MobiDB-lite"/>
    </source>
</evidence>
<gene>
    <name evidence="2" type="ORF">UFOVP92_13</name>
</gene>
<sequence>MHYYQHNIGDYARDTGHLTVLEHGIYRLLLDWCYLNEKPITTEQAIRVGRGNPVETQSVISEFFSLSDDGWVHKRVAQEVSDYHKKAVKNRVNGAKGGRPKPNNNPVGSQTDAKHNPNQEPITINQEPLLNQIHTSPDKLATCPTEKVIVLYNNTLPELPSVRIVTEKRKRSIGKFWQFVLTSKKSDGTHRAENSEQALEWIESYFMRVRENDFLMGKTGRTGDHSNWQCDIDYLMTDKGITQVIEKTRDTK</sequence>
<organism evidence="2">
    <name type="scientific">uncultured Caudovirales phage</name>
    <dbReference type="NCBI Taxonomy" id="2100421"/>
    <lineage>
        <taxon>Viruses</taxon>
        <taxon>Duplodnaviria</taxon>
        <taxon>Heunggongvirae</taxon>
        <taxon>Uroviricota</taxon>
        <taxon>Caudoviricetes</taxon>
        <taxon>Peduoviridae</taxon>
        <taxon>Maltschvirus</taxon>
        <taxon>Maltschvirus maltsch</taxon>
    </lineage>
</organism>
<dbReference type="Pfam" id="PF07120">
    <property type="entry name" value="DUF1376"/>
    <property type="match status" value="1"/>
</dbReference>
<feature type="region of interest" description="Disordered" evidence="1">
    <location>
        <begin position="87"/>
        <end position="121"/>
    </location>
</feature>
<evidence type="ECO:0008006" key="3">
    <source>
        <dbReference type="Google" id="ProtNLM"/>
    </source>
</evidence>
<proteinExistence type="predicted"/>
<feature type="compositionally biased region" description="Polar residues" evidence="1">
    <location>
        <begin position="102"/>
        <end position="111"/>
    </location>
</feature>
<name>A0A6J5L6J5_9CAUD</name>
<reference evidence="2" key="1">
    <citation type="submission" date="2020-04" db="EMBL/GenBank/DDBJ databases">
        <authorList>
            <person name="Chiriac C."/>
            <person name="Salcher M."/>
            <person name="Ghai R."/>
            <person name="Kavagutti S V."/>
        </authorList>
    </citation>
    <scope>NUCLEOTIDE SEQUENCE</scope>
</reference>
<dbReference type="EMBL" id="LR796211">
    <property type="protein sequence ID" value="CAB4127519.1"/>
    <property type="molecule type" value="Genomic_DNA"/>
</dbReference>